<gene>
    <name evidence="1" type="ORF">Q5722_00660</name>
</gene>
<name>A0ABT9AWN3_9ACTN</name>
<dbReference type="EMBL" id="JAUQTA010000001">
    <property type="protein sequence ID" value="MDO7866870.1"/>
    <property type="molecule type" value="Genomic_DNA"/>
</dbReference>
<protein>
    <recommendedName>
        <fullName evidence="3">Excreted virulence factor EspC, type VII ESX diderm</fullName>
    </recommendedName>
</protein>
<evidence type="ECO:0000313" key="2">
    <source>
        <dbReference type="Proteomes" id="UP001233314"/>
    </source>
</evidence>
<accession>A0ABT9AWN3</accession>
<keyword evidence="2" id="KW-1185">Reference proteome</keyword>
<evidence type="ECO:0000313" key="1">
    <source>
        <dbReference type="EMBL" id="MDO7866870.1"/>
    </source>
</evidence>
<organism evidence="1 2">
    <name type="scientific">Nocardioides jiangxiensis</name>
    <dbReference type="NCBI Taxonomy" id="3064524"/>
    <lineage>
        <taxon>Bacteria</taxon>
        <taxon>Bacillati</taxon>
        <taxon>Actinomycetota</taxon>
        <taxon>Actinomycetes</taxon>
        <taxon>Propionibacteriales</taxon>
        <taxon>Nocardioidaceae</taxon>
        <taxon>Nocardioides</taxon>
    </lineage>
</organism>
<dbReference type="RefSeq" id="WP_305026285.1">
    <property type="nucleotide sequence ID" value="NZ_JAUQTA010000001.1"/>
</dbReference>
<evidence type="ECO:0008006" key="3">
    <source>
        <dbReference type="Google" id="ProtNLM"/>
    </source>
</evidence>
<comment type="caution">
    <text evidence="1">The sequence shown here is derived from an EMBL/GenBank/DDBJ whole genome shotgun (WGS) entry which is preliminary data.</text>
</comment>
<reference evidence="1 2" key="1">
    <citation type="submission" date="2023-07" db="EMBL/GenBank/DDBJ databases">
        <title>Nocardioides sp. nov WY-20 isolated from soil.</title>
        <authorList>
            <person name="Liu B."/>
            <person name="Wan Y."/>
        </authorList>
    </citation>
    <scope>NUCLEOTIDE SEQUENCE [LARGE SCALE GENOMIC DNA]</scope>
    <source>
        <strain evidence="1 2">WY-20</strain>
    </source>
</reference>
<dbReference type="Proteomes" id="UP001233314">
    <property type="component" value="Unassembled WGS sequence"/>
</dbReference>
<sequence length="93" mass="8953">MSDDFAVATTALTTHAASIRSVREAVACLAAPPLPDAGESTGLLATTVAGILASVDEAGAELTALGAALLDAAREYAAADAAVAGALGSWSAP</sequence>
<proteinExistence type="predicted"/>